<feature type="compositionally biased region" description="Acidic residues" evidence="1">
    <location>
        <begin position="202"/>
        <end position="214"/>
    </location>
</feature>
<sequence>MTSLTQKAQDTAAAIAARLDPYTPAVVKNAATFAGGVAFAAADTANRTVQNTVSGVHSTVSGTRSFVDSKVSQTVDLGRYVFTRTTTTLTAYTPGPILALISGTIAGAQQLKADPVSTIKGHSPAFVVHAGEKTFEVIHHAGERAQVRASATTGYIVTKVNGVVTHVAEIPAVHTLIEQLNKLALPVLVKLGYAAAPQKEDEVVEGEVTTDDEAAAPAVASS</sequence>
<evidence type="ECO:0000313" key="2">
    <source>
        <dbReference type="EMBL" id="RKO94909.1"/>
    </source>
</evidence>
<dbReference type="EMBL" id="ML014188">
    <property type="protein sequence ID" value="RKP01034.1"/>
    <property type="molecule type" value="Genomic_DNA"/>
</dbReference>
<evidence type="ECO:0000313" key="5">
    <source>
        <dbReference type="Proteomes" id="UP000274922"/>
    </source>
</evidence>
<evidence type="ECO:0000313" key="3">
    <source>
        <dbReference type="EMBL" id="RKP01034.1"/>
    </source>
</evidence>
<evidence type="ECO:0000256" key="1">
    <source>
        <dbReference type="SAM" id="MobiDB-lite"/>
    </source>
</evidence>
<name>A0A4P9WP38_9FUNG</name>
<organism evidence="2 4">
    <name type="scientific">Caulochytrium protostelioides</name>
    <dbReference type="NCBI Taxonomy" id="1555241"/>
    <lineage>
        <taxon>Eukaryota</taxon>
        <taxon>Fungi</taxon>
        <taxon>Fungi incertae sedis</taxon>
        <taxon>Chytridiomycota</taxon>
        <taxon>Chytridiomycota incertae sedis</taxon>
        <taxon>Chytridiomycetes</taxon>
        <taxon>Caulochytriales</taxon>
        <taxon>Caulochytriaceae</taxon>
        <taxon>Caulochytrium</taxon>
    </lineage>
</organism>
<dbReference type="EMBL" id="ML014005">
    <property type="protein sequence ID" value="RKO94909.1"/>
    <property type="molecule type" value="Genomic_DNA"/>
</dbReference>
<feature type="region of interest" description="Disordered" evidence="1">
    <location>
        <begin position="199"/>
        <end position="222"/>
    </location>
</feature>
<dbReference type="Proteomes" id="UP000274922">
    <property type="component" value="Unassembled WGS sequence"/>
</dbReference>
<evidence type="ECO:0000313" key="4">
    <source>
        <dbReference type="Proteomes" id="UP000268535"/>
    </source>
</evidence>
<dbReference type="AlphaFoldDB" id="A0A4P9WP38"/>
<accession>A0A4P9WP38</accession>
<dbReference type="Proteomes" id="UP000268535">
    <property type="component" value="Unassembled WGS sequence"/>
</dbReference>
<protein>
    <submittedName>
        <fullName evidence="2">Uncharacterized protein</fullName>
    </submittedName>
</protein>
<reference evidence="3" key="2">
    <citation type="submission" date="2018-04" db="EMBL/GenBank/DDBJ databases">
        <title>Leveraging single-cell genomics to expand the Fungal Tree of Life.</title>
        <authorList>
            <consortium name="DOE Joint Genome Institute"/>
            <person name="Ahrendt S.R."/>
            <person name="Quandt C.A."/>
            <person name="Ciobanu D."/>
            <person name="Clum A."/>
            <person name="Salamov A."/>
            <person name="Andreopoulos B."/>
            <person name="Cheng J.-F."/>
            <person name="Woyke T."/>
            <person name="Pelin A."/>
            <person name="Henrissat B."/>
            <person name="Benny G.L."/>
            <person name="Smith M.E."/>
            <person name="James T.Y."/>
            <person name="Grigoriev I.V."/>
        </authorList>
    </citation>
    <scope>NUCLEOTIDE SEQUENCE</scope>
    <source>
        <strain evidence="3">ATCC 52028</strain>
    </source>
</reference>
<gene>
    <name evidence="2" type="ORF">CAUPRSCDRAFT_9587</name>
    <name evidence="3" type="ORF">CXG81DRAFT_19133</name>
</gene>
<keyword evidence="5" id="KW-1185">Reference proteome</keyword>
<proteinExistence type="predicted"/>
<reference evidence="2" key="3">
    <citation type="submission" date="2018-08" db="EMBL/GenBank/DDBJ databases">
        <title>Leveraging single-cell genomics to expand the Fungal Tree of Life.</title>
        <authorList>
            <consortium name="DOE Joint Genome Institute"/>
            <person name="Ahrendt S.R."/>
            <person name="Quandt C.A."/>
            <person name="Ciobanu D."/>
            <person name="Clum A."/>
            <person name="Salamov A."/>
            <person name="Andreopoulos B."/>
            <person name="Cheng J.-F."/>
            <person name="Woyke T."/>
            <person name="Pelin A."/>
            <person name="Henrissat B."/>
            <person name="Reynolds N."/>
            <person name="Benny G.L."/>
            <person name="Smith M.E."/>
            <person name="James T.Y."/>
            <person name="Grigoriev I.V."/>
        </authorList>
    </citation>
    <scope>NUCLEOTIDE SEQUENCE</scope>
    <source>
        <strain evidence="2">ATCC 52028</strain>
    </source>
</reference>
<reference evidence="4 5" key="1">
    <citation type="journal article" date="2018" name="Nat. Microbiol.">
        <title>Leveraging single-cell genomics to expand the fungal tree of life.</title>
        <authorList>
            <person name="Ahrendt S.R."/>
            <person name="Quandt C.A."/>
            <person name="Ciobanu D."/>
            <person name="Clum A."/>
            <person name="Salamov A."/>
            <person name="Andreopoulos B."/>
            <person name="Cheng J.F."/>
            <person name="Woyke T."/>
            <person name="Pelin A."/>
            <person name="Henrissat B."/>
            <person name="Reynolds N.K."/>
            <person name="Benny G.L."/>
            <person name="Smith M.E."/>
            <person name="James T.Y."/>
            <person name="Grigoriev I.V."/>
        </authorList>
    </citation>
    <scope>NUCLEOTIDE SEQUENCE [LARGE SCALE GENOMIC DNA]</scope>
    <source>
        <strain evidence="4 5">ATCC 52028</strain>
    </source>
</reference>
<dbReference type="OrthoDB" id="2119801at2759"/>